<feature type="compositionally biased region" description="Polar residues" evidence="1">
    <location>
        <begin position="211"/>
        <end position="228"/>
    </location>
</feature>
<dbReference type="AlphaFoldDB" id="A0A1I2QFR3"/>
<protein>
    <submittedName>
        <fullName evidence="2">Uncharacterized conserved protein</fullName>
    </submittedName>
</protein>
<evidence type="ECO:0000256" key="1">
    <source>
        <dbReference type="SAM" id="MobiDB-lite"/>
    </source>
</evidence>
<keyword evidence="3" id="KW-1185">Reference proteome</keyword>
<sequence>MKPPNSDANRPGNNPGPRAPEAAKPPASPTTPTATGPKTDASPGKPDPAGGKPAGLPGEGAKPATPGTIQPGAAKPGDSAKAADTPKSAEGLKPGEAPKVVEIGKPSDAKPGAVNPGQPGKQPDPVKDAKVEPGKPDAIKDAPKDSPKTATFPGSGPTPAKPAGAVTDGPIIDLKAKRLPDPPPAQKAAPMGAGPTPNAAPKPGDAKASDAKTSPLGSMGDSTKAASGTTPKISPTPAAAPAARGPGFGSVATAGLLGGVIGAGLLFGIERAGLLPPGDDGRLAALDQRIAALAPKDEVARLSQRVAANETAVKAVPEAVSTAREALKKASAAPAPTEGAAPRDATVPADLVARLDSLDQRVSALQEEPGQQGGDARMAVAPTNTEVTALADRLKALETKAAATGKPAEQPDLAPKLAALQTALDARAKANADAIQGLGQKLTETQQSLDAKVQAATQASQQAAETARTQAAEAAKGIERQVETQIQAQGEKIAGLDKAVSTRAETATVQAALRVVAADRIVTALNTGAPYADALTALRNYEPGDPARLTALAVFADRGAPTARALAAEFRTVADKIAASRRAAQVRSVAETGDFSQKLLSMAESIVQVRKVDTPAPSGQGAAPAADPLPKIQDALDRGAIGDAAQAFAVLPETIRAEAGDFGTRLKSRAAAGEAAQALLAEAFKGLPTASAPR</sequence>
<dbReference type="RefSeq" id="WP_091967726.1">
    <property type="nucleotide sequence ID" value="NZ_FOPM01000001.1"/>
</dbReference>
<proteinExistence type="predicted"/>
<name>A0A1I2QFR3_9HYPH</name>
<feature type="region of interest" description="Disordered" evidence="1">
    <location>
        <begin position="1"/>
        <end position="244"/>
    </location>
</feature>
<organism evidence="2 3">
    <name type="scientific">Methylobacterium gossipiicola</name>
    <dbReference type="NCBI Taxonomy" id="582675"/>
    <lineage>
        <taxon>Bacteria</taxon>
        <taxon>Pseudomonadati</taxon>
        <taxon>Pseudomonadota</taxon>
        <taxon>Alphaproteobacteria</taxon>
        <taxon>Hyphomicrobiales</taxon>
        <taxon>Methylobacteriaceae</taxon>
        <taxon>Methylobacterium</taxon>
    </lineage>
</organism>
<dbReference type="EMBL" id="FOPM01000001">
    <property type="protein sequence ID" value="SFG27128.1"/>
    <property type="molecule type" value="Genomic_DNA"/>
</dbReference>
<feature type="compositionally biased region" description="Low complexity" evidence="1">
    <location>
        <begin position="229"/>
        <end position="244"/>
    </location>
</feature>
<gene>
    <name evidence="2" type="ORF">SAMN05192565_101108</name>
</gene>
<evidence type="ECO:0000313" key="2">
    <source>
        <dbReference type="EMBL" id="SFG27128.1"/>
    </source>
</evidence>
<dbReference type="OrthoDB" id="8439779at2"/>
<accession>A0A1I2QFR3</accession>
<reference evidence="3" key="1">
    <citation type="submission" date="2016-10" db="EMBL/GenBank/DDBJ databases">
        <authorList>
            <person name="Varghese N."/>
            <person name="Submissions S."/>
        </authorList>
    </citation>
    <scope>NUCLEOTIDE SEQUENCE [LARGE SCALE GENOMIC DNA]</scope>
    <source>
        <strain evidence="3">Gh-105</strain>
    </source>
</reference>
<feature type="compositionally biased region" description="Basic and acidic residues" evidence="1">
    <location>
        <begin position="124"/>
        <end position="147"/>
    </location>
</feature>
<dbReference type="Proteomes" id="UP000199229">
    <property type="component" value="Unassembled WGS sequence"/>
</dbReference>
<dbReference type="STRING" id="582675.SAMN05192565_101108"/>
<feature type="compositionally biased region" description="Low complexity" evidence="1">
    <location>
        <begin position="8"/>
        <end position="64"/>
    </location>
</feature>
<evidence type="ECO:0000313" key="3">
    <source>
        <dbReference type="Proteomes" id="UP000199229"/>
    </source>
</evidence>